<dbReference type="EMBL" id="JAIQCV010000007">
    <property type="protein sequence ID" value="KAH1080394.1"/>
    <property type="molecule type" value="Genomic_DNA"/>
</dbReference>
<reference evidence="2 3" key="1">
    <citation type="journal article" date="2021" name="Plant Biotechnol. J.">
        <title>Multi-omics assisted identification of the key and species-specific regulatory components of drought-tolerant mechanisms in Gossypium stocksii.</title>
        <authorList>
            <person name="Yu D."/>
            <person name="Ke L."/>
            <person name="Zhang D."/>
            <person name="Wu Y."/>
            <person name="Sun Y."/>
            <person name="Mei J."/>
            <person name="Sun J."/>
            <person name="Sun Y."/>
        </authorList>
    </citation>
    <scope>NUCLEOTIDE SEQUENCE [LARGE SCALE GENOMIC DNA]</scope>
    <source>
        <strain evidence="3">cv. E1</strain>
        <tissue evidence="2">Leaf</tissue>
    </source>
</reference>
<proteinExistence type="predicted"/>
<accession>A0A9D4A169</accession>
<sequence>MEDVAKPGKVSFEEMLMKDINVSNGEDVSLDDIEISLFEGDDYEWVLSRRPWMIYGHYLVVQPWSRDFTIKETLSSNIVAWIQFLGLLY</sequence>
<dbReference type="PANTHER" id="PTHR31286:SF99">
    <property type="entry name" value="DUF4283 DOMAIN-CONTAINING PROTEIN"/>
    <property type="match status" value="1"/>
</dbReference>
<dbReference type="PANTHER" id="PTHR31286">
    <property type="entry name" value="GLYCINE-RICH CELL WALL STRUCTURAL PROTEIN 1.8-LIKE"/>
    <property type="match status" value="1"/>
</dbReference>
<organism evidence="2 3">
    <name type="scientific">Gossypium stocksii</name>
    <dbReference type="NCBI Taxonomy" id="47602"/>
    <lineage>
        <taxon>Eukaryota</taxon>
        <taxon>Viridiplantae</taxon>
        <taxon>Streptophyta</taxon>
        <taxon>Embryophyta</taxon>
        <taxon>Tracheophyta</taxon>
        <taxon>Spermatophyta</taxon>
        <taxon>Magnoliopsida</taxon>
        <taxon>eudicotyledons</taxon>
        <taxon>Gunneridae</taxon>
        <taxon>Pentapetalae</taxon>
        <taxon>rosids</taxon>
        <taxon>malvids</taxon>
        <taxon>Malvales</taxon>
        <taxon>Malvaceae</taxon>
        <taxon>Malvoideae</taxon>
        <taxon>Gossypium</taxon>
    </lineage>
</organism>
<name>A0A9D4A169_9ROSI</name>
<dbReference type="InterPro" id="IPR040256">
    <property type="entry name" value="At4g02000-like"/>
</dbReference>
<dbReference type="AlphaFoldDB" id="A0A9D4A169"/>
<feature type="domain" description="DUF4283" evidence="1">
    <location>
        <begin position="39"/>
        <end position="71"/>
    </location>
</feature>
<evidence type="ECO:0000259" key="1">
    <source>
        <dbReference type="Pfam" id="PF14111"/>
    </source>
</evidence>
<evidence type="ECO:0000313" key="2">
    <source>
        <dbReference type="EMBL" id="KAH1080394.1"/>
    </source>
</evidence>
<keyword evidence="3" id="KW-1185">Reference proteome</keyword>
<dbReference type="Proteomes" id="UP000828251">
    <property type="component" value="Unassembled WGS sequence"/>
</dbReference>
<dbReference type="OrthoDB" id="994333at2759"/>
<gene>
    <name evidence="2" type="ORF">J1N35_020155</name>
</gene>
<comment type="caution">
    <text evidence="2">The sequence shown here is derived from an EMBL/GenBank/DDBJ whole genome shotgun (WGS) entry which is preliminary data.</text>
</comment>
<dbReference type="Pfam" id="PF14111">
    <property type="entry name" value="DUF4283"/>
    <property type="match status" value="1"/>
</dbReference>
<protein>
    <recommendedName>
        <fullName evidence="1">DUF4283 domain-containing protein</fullName>
    </recommendedName>
</protein>
<evidence type="ECO:0000313" key="3">
    <source>
        <dbReference type="Proteomes" id="UP000828251"/>
    </source>
</evidence>
<dbReference type="InterPro" id="IPR025558">
    <property type="entry name" value="DUF4283"/>
</dbReference>